<evidence type="ECO:0000256" key="2">
    <source>
        <dbReference type="ARBA" id="ARBA00023128"/>
    </source>
</evidence>
<dbReference type="GO" id="GO:0008535">
    <property type="term" value="P:respiratory chain complex IV assembly"/>
    <property type="evidence" value="ECO:0007669"/>
    <property type="project" value="InterPro"/>
</dbReference>
<dbReference type="AlphaFoldDB" id="A0AAN9VG75"/>
<proteinExistence type="predicted"/>
<name>A0AAN9VG75_9ORTH</name>
<dbReference type="EMBL" id="JAZDUA010000274">
    <property type="protein sequence ID" value="KAK7862446.1"/>
    <property type="molecule type" value="Genomic_DNA"/>
</dbReference>
<evidence type="ECO:0000313" key="5">
    <source>
        <dbReference type="Proteomes" id="UP001378592"/>
    </source>
</evidence>
<organism evidence="4 5">
    <name type="scientific">Gryllus longicercus</name>
    <dbReference type="NCBI Taxonomy" id="2509291"/>
    <lineage>
        <taxon>Eukaryota</taxon>
        <taxon>Metazoa</taxon>
        <taxon>Ecdysozoa</taxon>
        <taxon>Arthropoda</taxon>
        <taxon>Hexapoda</taxon>
        <taxon>Insecta</taxon>
        <taxon>Pterygota</taxon>
        <taxon>Neoptera</taxon>
        <taxon>Polyneoptera</taxon>
        <taxon>Orthoptera</taxon>
        <taxon>Ensifera</taxon>
        <taxon>Gryllidea</taxon>
        <taxon>Grylloidea</taxon>
        <taxon>Gryllidae</taxon>
        <taxon>Gryllinae</taxon>
        <taxon>Gryllus</taxon>
    </lineage>
</organism>
<reference evidence="4 5" key="1">
    <citation type="submission" date="2024-03" db="EMBL/GenBank/DDBJ databases">
        <title>The genome assembly and annotation of the cricket Gryllus longicercus Weissman &amp; Gray.</title>
        <authorList>
            <person name="Szrajer S."/>
            <person name="Gray D."/>
            <person name="Ylla G."/>
        </authorList>
    </citation>
    <scope>NUCLEOTIDE SEQUENCE [LARGE SCALE GENOMIC DNA]</scope>
    <source>
        <strain evidence="4">DAG 2021-001</strain>
        <tissue evidence="4">Whole body minus gut</tissue>
    </source>
</reference>
<evidence type="ECO:0000313" key="4">
    <source>
        <dbReference type="EMBL" id="KAK7862446.1"/>
    </source>
</evidence>
<dbReference type="PANTHER" id="PTHR46690">
    <property type="entry name" value="CYTOCHROME C OXIDASE ASSEMBLY FACTOR 6 HOMOLOG"/>
    <property type="match status" value="1"/>
</dbReference>
<accession>A0AAN9VG75</accession>
<keyword evidence="2" id="KW-0496">Mitochondrion</keyword>
<dbReference type="Pfam" id="PF02297">
    <property type="entry name" value="COX6B"/>
    <property type="match status" value="1"/>
</dbReference>
<evidence type="ECO:0008006" key="6">
    <source>
        <dbReference type="Google" id="ProtNLM"/>
    </source>
</evidence>
<evidence type="ECO:0000256" key="1">
    <source>
        <dbReference type="ARBA" id="ARBA00004173"/>
    </source>
</evidence>
<dbReference type="InterPro" id="IPR036549">
    <property type="entry name" value="CX6/COA6-like_sf"/>
</dbReference>
<dbReference type="InterPro" id="IPR048280">
    <property type="entry name" value="COX6B-like"/>
</dbReference>
<comment type="caution">
    <text evidence="4">The sequence shown here is derived from an EMBL/GenBank/DDBJ whole genome shotgun (WGS) entry which is preliminary data.</text>
</comment>
<dbReference type="PROSITE" id="PS51808">
    <property type="entry name" value="CHCH"/>
    <property type="match status" value="1"/>
</dbReference>
<dbReference type="Proteomes" id="UP001378592">
    <property type="component" value="Unassembled WGS sequence"/>
</dbReference>
<keyword evidence="3" id="KW-1015">Disulfide bond</keyword>
<dbReference type="GO" id="GO:0042775">
    <property type="term" value="P:mitochondrial ATP synthesis coupled electron transport"/>
    <property type="evidence" value="ECO:0007669"/>
    <property type="project" value="TreeGrafter"/>
</dbReference>
<dbReference type="GO" id="GO:0005739">
    <property type="term" value="C:mitochondrion"/>
    <property type="evidence" value="ECO:0007669"/>
    <property type="project" value="UniProtKB-SubCell"/>
</dbReference>
<dbReference type="SUPFAM" id="SSF47694">
    <property type="entry name" value="Cytochrome c oxidase subunit h"/>
    <property type="match status" value="1"/>
</dbReference>
<gene>
    <name evidence="4" type="ORF">R5R35_001350</name>
</gene>
<comment type="subcellular location">
    <subcellularLocation>
        <location evidence="1">Mitochondrion</location>
    </subcellularLocation>
</comment>
<keyword evidence="5" id="KW-1185">Reference proteome</keyword>
<dbReference type="Gene3D" id="1.10.10.140">
    <property type="entry name" value="Cytochrome c oxidase, subunit VIb"/>
    <property type="match status" value="1"/>
</dbReference>
<dbReference type="PANTHER" id="PTHR46690:SF1">
    <property type="entry name" value="CYTOCHROME C OXIDASE ASSEMBLY FACTOR 6 HOMOLOG"/>
    <property type="match status" value="1"/>
</dbReference>
<sequence>MSFPNKGDRDKCWTARDRYWECLDLNLEERERCLKQRQVYESSCPAQWVKHFDRKRTYLKFKDRIEKEGYEPLSEEKS</sequence>
<evidence type="ECO:0000256" key="3">
    <source>
        <dbReference type="ARBA" id="ARBA00023157"/>
    </source>
</evidence>
<dbReference type="InterPro" id="IPR042289">
    <property type="entry name" value="COA6"/>
</dbReference>
<protein>
    <recommendedName>
        <fullName evidence="6">Cytochrome c oxidase assembly factor 6 homolog</fullName>
    </recommendedName>
</protein>